<dbReference type="SUPFAM" id="SSF51004">
    <property type="entry name" value="C-terminal (heme d1) domain of cytochrome cd1-nitrite reductase"/>
    <property type="match status" value="1"/>
</dbReference>
<feature type="binding site" evidence="5">
    <location>
        <position position="224"/>
    </location>
    <ligand>
        <name>Fe cation</name>
        <dbReference type="ChEBI" id="CHEBI:24875"/>
        <note>catalytic</note>
    </ligand>
</feature>
<keyword evidence="3" id="KW-0560">Oxidoreductase</keyword>
<dbReference type="Proteomes" id="UP000017981">
    <property type="component" value="Unassembled WGS sequence"/>
</dbReference>
<feature type="binding site" evidence="5">
    <location>
        <position position="44"/>
    </location>
    <ligand>
        <name>Fe cation</name>
        <dbReference type="ChEBI" id="CHEBI:24875"/>
        <note>catalytic</note>
    </ligand>
</feature>
<evidence type="ECO:0000256" key="3">
    <source>
        <dbReference type="ARBA" id="ARBA00023002"/>
    </source>
</evidence>
<dbReference type="InterPro" id="IPR004294">
    <property type="entry name" value="Carotenoid_Oase"/>
</dbReference>
<dbReference type="Pfam" id="PF03055">
    <property type="entry name" value="RPE65"/>
    <property type="match status" value="1"/>
</dbReference>
<dbReference type="PANTHER" id="PTHR10543">
    <property type="entry name" value="BETA-CAROTENE DIOXYGENASE"/>
    <property type="match status" value="1"/>
</dbReference>
<comment type="similarity">
    <text evidence="1">Belongs to the carotenoid oxygenase family.</text>
</comment>
<dbReference type="AlphaFoldDB" id="T2J2L6"/>
<dbReference type="GO" id="GO:0046872">
    <property type="term" value="F:metal ion binding"/>
    <property type="evidence" value="ECO:0007669"/>
    <property type="project" value="UniProtKB-KW"/>
</dbReference>
<dbReference type="GO" id="GO:0016121">
    <property type="term" value="P:carotene catabolic process"/>
    <property type="evidence" value="ECO:0007669"/>
    <property type="project" value="TreeGrafter"/>
</dbReference>
<dbReference type="InterPro" id="IPR011048">
    <property type="entry name" value="Haem_d1_sf"/>
</dbReference>
<evidence type="ECO:0000256" key="2">
    <source>
        <dbReference type="ARBA" id="ARBA00022723"/>
    </source>
</evidence>
<name>T2J2L6_CROWT</name>
<reference evidence="6 7" key="1">
    <citation type="submission" date="2013-01" db="EMBL/GenBank/DDBJ databases">
        <authorList>
            <person name="Bench S."/>
        </authorList>
    </citation>
    <scope>NUCLEOTIDE SEQUENCE [LARGE SCALE GENOMIC DNA]</scope>
    <source>
        <strain evidence="6 7">WH 0005</strain>
    </source>
</reference>
<reference evidence="6 7" key="2">
    <citation type="submission" date="2013-09" db="EMBL/GenBank/DDBJ databases">
        <title>Whole genome comparison of six Crocosphaera watsonii strains with differing phenotypes.</title>
        <authorList>
            <person name="Bench S.R."/>
            <person name="Heller P."/>
            <person name="Frank I."/>
            <person name="Arciniega M."/>
            <person name="Shilova I.N."/>
            <person name="Zehr J.P."/>
        </authorList>
    </citation>
    <scope>NUCLEOTIDE SEQUENCE [LARGE SCALE GENOMIC DNA]</scope>
    <source>
        <strain evidence="6 7">WH 0005</strain>
    </source>
</reference>
<comment type="caution">
    <text evidence="6">The sequence shown here is derived from an EMBL/GenBank/DDBJ whole genome shotgun (WGS) entry which is preliminary data.</text>
</comment>
<evidence type="ECO:0000256" key="1">
    <source>
        <dbReference type="ARBA" id="ARBA00006787"/>
    </source>
</evidence>
<keyword evidence="4 5" id="KW-0408">Iron</keyword>
<dbReference type="GO" id="GO:0010436">
    <property type="term" value="F:carotenoid dioxygenase activity"/>
    <property type="evidence" value="ECO:0007669"/>
    <property type="project" value="TreeGrafter"/>
</dbReference>
<dbReference type="PANTHER" id="PTHR10543:SF89">
    <property type="entry name" value="CAROTENOID 9,10(9',10')-CLEAVAGE DIOXYGENASE 1"/>
    <property type="match status" value="1"/>
</dbReference>
<comment type="cofactor">
    <cofactor evidence="5">
        <name>Fe(2+)</name>
        <dbReference type="ChEBI" id="CHEBI:29033"/>
    </cofactor>
    <text evidence="5">Binds 1 Fe(2+) ion per subunit.</text>
</comment>
<accession>T2J2L6</accession>
<evidence type="ECO:0000256" key="5">
    <source>
        <dbReference type="PIRSR" id="PIRSR604294-1"/>
    </source>
</evidence>
<evidence type="ECO:0000313" key="7">
    <source>
        <dbReference type="Proteomes" id="UP000017981"/>
    </source>
</evidence>
<evidence type="ECO:0000313" key="6">
    <source>
        <dbReference type="EMBL" id="CCQ59518.1"/>
    </source>
</evidence>
<evidence type="ECO:0000256" key="4">
    <source>
        <dbReference type="ARBA" id="ARBA00023004"/>
    </source>
</evidence>
<keyword evidence="2 5" id="KW-0479">Metal-binding</keyword>
<sequence length="233" mass="26473">MGLKGAGECVNFQQGKPSQLIIIPRTTRDKKVKTLEIDAGFVFHHVNAFEEGNNIYLDSISYDSLSQVNFETDYKEIDFDSIDPGRVYRLKIDLDGETVDKKMIESRSCEFPAINPKNFGRNYRYLFIGTTHKDRGNAPFQAILKKDLLTGEKQVHSFAPQGYVGEPIFVPKPNATSEDEGWVLVMIYDGDQHRSDLVILDGENLEKEPIATLHLKHHIPYGLHGNWTSEVFI</sequence>
<gene>
    <name evidence="6" type="ORF">CWATWH0005_1076</name>
</gene>
<dbReference type="EMBL" id="CAQL01001257">
    <property type="protein sequence ID" value="CCQ59518.1"/>
    <property type="molecule type" value="Genomic_DNA"/>
</dbReference>
<organism evidence="6 7">
    <name type="scientific">Crocosphaera watsonii WH 0005</name>
    <dbReference type="NCBI Taxonomy" id="423472"/>
    <lineage>
        <taxon>Bacteria</taxon>
        <taxon>Bacillati</taxon>
        <taxon>Cyanobacteriota</taxon>
        <taxon>Cyanophyceae</taxon>
        <taxon>Oscillatoriophycideae</taxon>
        <taxon>Chroococcales</taxon>
        <taxon>Aphanothecaceae</taxon>
        <taxon>Crocosphaera</taxon>
    </lineage>
</organism>
<protein>
    <submittedName>
        <fullName evidence="6">Retinal pigment epithelial membrane protein</fullName>
    </submittedName>
</protein>
<proteinExistence type="inferred from homology"/>